<sequence length="455" mass="50075">MSKLTASATALQDTAVADVDVAPPVAATPKATPPAVAALPDPNPAPLKAGGVHWWFDARKLPSKRILPVVEQSNCTHIVVDHAQHRAFATAKQKVVVVDASAQLKDLEPGAWVMTREEPLRRQAAALGHQAGLFIDVMDLEREFPYCIEVCERGDDFVVIDIEHATYIPYELLLAKTEGKPTKIFRNVPIKGLQGVVDDINQSLNAFATMEHGIGVVLRTEHAEVVENLSQRIEQRRDTRIQLVKARVEEVQHTGLGHRVCVDCTSMMSVEEGMIVGSTGWGGLFVCSETHYLPHMNLREFRVNAGAVHSYIWGPDDNVKYLNEMQAGAEVLCVDLHGNSRVVTVGRAKIERRPMLKIRCSVGLDSVTPELRDAVLSANAAKRAVTPSQETVALEDPNRVYINAFLQNDWHVRLMGADGKVRHATLVQPGDELLAHVALPGRHTGLRITEHIIEQ</sequence>
<evidence type="ECO:0000256" key="2">
    <source>
        <dbReference type="ARBA" id="ARBA00023141"/>
    </source>
</evidence>
<dbReference type="EMBL" id="JBBUTG010000034">
    <property type="protein sequence ID" value="MEK8034759.1"/>
    <property type="molecule type" value="Genomic_DNA"/>
</dbReference>
<dbReference type="InterPro" id="IPR056179">
    <property type="entry name" value="DHQS_C"/>
</dbReference>
<feature type="domain" description="3-dehydroquinate synthase C-terminal" evidence="4">
    <location>
        <begin position="398"/>
        <end position="455"/>
    </location>
</feature>
<dbReference type="InterPro" id="IPR030960">
    <property type="entry name" value="DHQS/DOIS_N"/>
</dbReference>
<comment type="caution">
    <text evidence="5">The sequence shown here is derived from an EMBL/GenBank/DDBJ whole genome shotgun (WGS) entry which is preliminary data.</text>
</comment>
<feature type="domain" description="3-dehydroquinate synthase N-terminal" evidence="3">
    <location>
        <begin position="73"/>
        <end position="231"/>
    </location>
</feature>
<proteinExistence type="predicted"/>
<evidence type="ECO:0000313" key="6">
    <source>
        <dbReference type="Proteomes" id="UP001371218"/>
    </source>
</evidence>
<dbReference type="Proteomes" id="UP001371218">
    <property type="component" value="Unassembled WGS sequence"/>
</dbReference>
<dbReference type="InterPro" id="IPR002812">
    <property type="entry name" value="DHQS"/>
</dbReference>
<evidence type="ECO:0000256" key="1">
    <source>
        <dbReference type="ARBA" id="ARBA00022605"/>
    </source>
</evidence>
<dbReference type="PANTHER" id="PTHR33563">
    <property type="match status" value="1"/>
</dbReference>
<reference evidence="5 6" key="1">
    <citation type="submission" date="2024-04" db="EMBL/GenBank/DDBJ databases">
        <title>Novel species of the genus Ideonella isolated from streams.</title>
        <authorList>
            <person name="Lu H."/>
        </authorList>
    </citation>
    <scope>NUCLEOTIDE SEQUENCE [LARGE SCALE GENOMIC DNA]</scope>
    <source>
        <strain evidence="5 6">DXS29W</strain>
    </source>
</reference>
<evidence type="ECO:0000259" key="3">
    <source>
        <dbReference type="Pfam" id="PF01959"/>
    </source>
</evidence>
<dbReference type="RefSeq" id="WP_341429190.1">
    <property type="nucleotide sequence ID" value="NZ_JBBUTG010000034.1"/>
</dbReference>
<keyword evidence="6" id="KW-1185">Reference proteome</keyword>
<keyword evidence="2" id="KW-0057">Aromatic amino acid biosynthesis</keyword>
<feature type="domain" description="3-dehydroquinate synthase C-terminal" evidence="4">
    <location>
        <begin position="246"/>
        <end position="372"/>
    </location>
</feature>
<evidence type="ECO:0000313" key="5">
    <source>
        <dbReference type="EMBL" id="MEK8034759.1"/>
    </source>
</evidence>
<protein>
    <submittedName>
        <fullName evidence="5">3-dehydroquinate synthase II</fullName>
    </submittedName>
</protein>
<dbReference type="Pfam" id="PF01959">
    <property type="entry name" value="DHQS"/>
    <property type="match status" value="1"/>
</dbReference>
<dbReference type="Pfam" id="PF26558">
    <property type="entry name" value="DHQS_2nd"/>
    <property type="match status" value="2"/>
</dbReference>
<keyword evidence="1" id="KW-0028">Amino-acid biosynthesis</keyword>
<name>A0ABU9BYB5_9BURK</name>
<accession>A0ABU9BYB5</accession>
<gene>
    <name evidence="5" type="ORF">AACH06_28405</name>
</gene>
<dbReference type="PANTHER" id="PTHR33563:SF1">
    <property type="entry name" value="3-DEHYDROQUINATE SYNTHASE"/>
    <property type="match status" value="1"/>
</dbReference>
<organism evidence="5 6">
    <name type="scientific">Ideonella lacteola</name>
    <dbReference type="NCBI Taxonomy" id="2984193"/>
    <lineage>
        <taxon>Bacteria</taxon>
        <taxon>Pseudomonadati</taxon>
        <taxon>Pseudomonadota</taxon>
        <taxon>Betaproteobacteria</taxon>
        <taxon>Burkholderiales</taxon>
        <taxon>Sphaerotilaceae</taxon>
        <taxon>Ideonella</taxon>
    </lineage>
</organism>
<evidence type="ECO:0000259" key="4">
    <source>
        <dbReference type="Pfam" id="PF26558"/>
    </source>
</evidence>